<dbReference type="Proteomes" id="UP000275510">
    <property type="component" value="Chromosome"/>
</dbReference>
<reference evidence="2" key="2">
    <citation type="journal article" date="2021" name="Vet Sci">
        <title>O-Serogroups and Pathovirotypes of Escherichia coli Isolated from Post-Weaning Piglets Showing Diarrhoea and/or Oedema in South Korea.</title>
        <authorList>
            <person name="Byun J.W."/>
            <person name="Moon B.Y."/>
            <person name="Do K.H."/>
            <person name="Lee K."/>
            <person name="Lee H.Y."/>
            <person name="Kim W.I."/>
            <person name="So B."/>
            <person name="Lee W.K."/>
        </authorList>
    </citation>
    <scope>NUCLEOTIDE SEQUENCE</scope>
    <source>
        <strain evidence="2">84/14</strain>
    </source>
</reference>
<keyword evidence="1" id="KW-0812">Transmembrane</keyword>
<proteinExistence type="predicted"/>
<dbReference type="GeneID" id="48600198"/>
<dbReference type="Proteomes" id="UP001077788">
    <property type="component" value="Unassembled WGS sequence"/>
</dbReference>
<reference evidence="2" key="3">
    <citation type="submission" date="2022-12" db="EMBL/GenBank/DDBJ databases">
        <authorList>
            <person name="Kardos G."/>
            <person name="Sarkozi R."/>
            <person name="Laczko L."/>
            <person name="Marton S."/>
            <person name="Makrai L."/>
            <person name="Banyai K."/>
            <person name="Fodor L."/>
        </authorList>
    </citation>
    <scope>NUCLEOTIDE SEQUENCE</scope>
    <source>
        <strain evidence="2">84/14</strain>
    </source>
</reference>
<protein>
    <submittedName>
        <fullName evidence="3">Uncharacterized protein</fullName>
    </submittedName>
</protein>
<feature type="transmembrane region" description="Helical" evidence="1">
    <location>
        <begin position="46"/>
        <end position="66"/>
    </location>
</feature>
<keyword evidence="1" id="KW-0472">Membrane</keyword>
<name>A0A223MEF0_ACTPL</name>
<accession>A0A223MEF0</accession>
<evidence type="ECO:0000313" key="2">
    <source>
        <dbReference type="EMBL" id="MCY6524587.1"/>
    </source>
</evidence>
<dbReference type="EMBL" id="JAPQFC010000001">
    <property type="protein sequence ID" value="MCY6524587.1"/>
    <property type="molecule type" value="Genomic_DNA"/>
</dbReference>
<gene>
    <name evidence="3" type="ORF">NCTC10976_02092</name>
    <name evidence="2" type="ORF">OYG11_10275</name>
</gene>
<keyword evidence="1" id="KW-1133">Transmembrane helix</keyword>
<organism evidence="3 4">
    <name type="scientific">Actinobacillus pleuropneumoniae</name>
    <name type="common">Haemophilus pleuropneumoniae</name>
    <dbReference type="NCBI Taxonomy" id="715"/>
    <lineage>
        <taxon>Bacteria</taxon>
        <taxon>Pseudomonadati</taxon>
        <taxon>Pseudomonadota</taxon>
        <taxon>Gammaproteobacteria</taxon>
        <taxon>Pasteurellales</taxon>
        <taxon>Pasteurellaceae</taxon>
        <taxon>Actinobacillus</taxon>
    </lineage>
</organism>
<evidence type="ECO:0000313" key="4">
    <source>
        <dbReference type="Proteomes" id="UP000275510"/>
    </source>
</evidence>
<dbReference type="RefSeq" id="WP_005599594.1">
    <property type="nucleotide sequence ID" value="NZ_CBDBSV010000049.1"/>
</dbReference>
<sequence>MWNLFQQPVEKESFESWGKMCDDIAKVALLALPVILYSKEGLDFRLINIVLLLCATYLFLLGGRICRKKSFKGKKV</sequence>
<dbReference type="AlphaFoldDB" id="A0A223MEF0"/>
<evidence type="ECO:0000256" key="1">
    <source>
        <dbReference type="SAM" id="Phobius"/>
    </source>
</evidence>
<reference evidence="3 4" key="1">
    <citation type="submission" date="2018-12" db="EMBL/GenBank/DDBJ databases">
        <authorList>
            <consortium name="Pathogen Informatics"/>
        </authorList>
    </citation>
    <scope>NUCLEOTIDE SEQUENCE [LARGE SCALE GENOMIC DNA]</scope>
    <source>
        <strain evidence="3 4">NCTC10976</strain>
    </source>
</reference>
<evidence type="ECO:0000313" key="3">
    <source>
        <dbReference type="EMBL" id="VEJ17927.1"/>
    </source>
</evidence>
<dbReference type="OrthoDB" id="5690589at2"/>
<dbReference type="EMBL" id="LR134515">
    <property type="protein sequence ID" value="VEJ17927.1"/>
    <property type="molecule type" value="Genomic_DNA"/>
</dbReference>